<feature type="transmembrane region" description="Helical" evidence="12">
    <location>
        <begin position="170"/>
        <end position="190"/>
    </location>
</feature>
<feature type="transmembrane region" description="Helical" evidence="12">
    <location>
        <begin position="87"/>
        <end position="109"/>
    </location>
</feature>
<keyword evidence="15" id="KW-1185">Reference proteome</keyword>
<dbReference type="AlphaFoldDB" id="A0ABD2QCI7"/>
<dbReference type="SUPFAM" id="SSF81321">
    <property type="entry name" value="Family A G protein-coupled receptor-like"/>
    <property type="match status" value="1"/>
</dbReference>
<dbReference type="PROSITE" id="PS50262">
    <property type="entry name" value="G_PROTEIN_RECEP_F1_2"/>
    <property type="match status" value="1"/>
</dbReference>
<dbReference type="FunFam" id="1.20.1070.10:FF:000523">
    <property type="entry name" value="5-hydroxytryptamine receptor 2B"/>
    <property type="match status" value="1"/>
</dbReference>
<evidence type="ECO:0000259" key="13">
    <source>
        <dbReference type="PROSITE" id="PS50262"/>
    </source>
</evidence>
<comment type="subcellular location">
    <subcellularLocation>
        <location evidence="1">Cell membrane</location>
        <topology evidence="1">Multi-pass membrane protein</topology>
    </subcellularLocation>
</comment>
<comment type="similarity">
    <text evidence="10">Belongs to the G-protein coupled receptor 1 family.</text>
</comment>
<evidence type="ECO:0000256" key="5">
    <source>
        <dbReference type="ARBA" id="ARBA00023040"/>
    </source>
</evidence>
<dbReference type="Gene3D" id="1.20.1070.10">
    <property type="entry name" value="Rhodopsin 7-helix transmembrane proteins"/>
    <property type="match status" value="2"/>
</dbReference>
<dbReference type="InterPro" id="IPR017452">
    <property type="entry name" value="GPCR_Rhodpsn_7TM"/>
</dbReference>
<comment type="caution">
    <text evidence="14">The sequence shown here is derived from an EMBL/GenBank/DDBJ whole genome shotgun (WGS) entry which is preliminary data.</text>
</comment>
<protein>
    <submittedName>
        <fullName evidence="14">5-hydroxytryptamine receptor 7</fullName>
    </submittedName>
</protein>
<evidence type="ECO:0000256" key="8">
    <source>
        <dbReference type="ARBA" id="ARBA00023170"/>
    </source>
</evidence>
<proteinExistence type="inferred from homology"/>
<dbReference type="PANTHER" id="PTHR24248:SF199">
    <property type="entry name" value="IP13425P-RELATED"/>
    <property type="match status" value="1"/>
</dbReference>
<keyword evidence="7" id="KW-1015">Disulfide bond</keyword>
<feature type="domain" description="G-protein coupled receptors family 1 profile" evidence="13">
    <location>
        <begin position="29"/>
        <end position="510"/>
    </location>
</feature>
<dbReference type="PANTHER" id="PTHR24248">
    <property type="entry name" value="ADRENERGIC RECEPTOR-RELATED G-PROTEIN COUPLED RECEPTOR"/>
    <property type="match status" value="1"/>
</dbReference>
<feature type="transmembrane region" description="Helical" evidence="12">
    <location>
        <begin position="12"/>
        <end position="37"/>
    </location>
</feature>
<reference evidence="14 15" key="1">
    <citation type="submission" date="2024-11" db="EMBL/GenBank/DDBJ databases">
        <title>Adaptive evolution of stress response genes in parasites aligns with host niche diversity.</title>
        <authorList>
            <person name="Hahn C."/>
            <person name="Resl P."/>
        </authorList>
    </citation>
    <scope>NUCLEOTIDE SEQUENCE [LARGE SCALE GENOMIC DNA]</scope>
    <source>
        <strain evidence="14">EGGRZ-B1_66</strain>
        <tissue evidence="14">Body</tissue>
    </source>
</reference>
<keyword evidence="8 10" id="KW-0675">Receptor</keyword>
<feature type="transmembrane region" description="Helical" evidence="12">
    <location>
        <begin position="130"/>
        <end position="150"/>
    </location>
</feature>
<dbReference type="InterPro" id="IPR000276">
    <property type="entry name" value="GPCR_Rhodpsn"/>
</dbReference>
<dbReference type="GO" id="GO:0004993">
    <property type="term" value="F:G protein-coupled serotonin receptor activity"/>
    <property type="evidence" value="ECO:0007669"/>
    <property type="project" value="UniProtKB-ARBA"/>
</dbReference>
<feature type="region of interest" description="Disordered" evidence="11">
    <location>
        <begin position="314"/>
        <end position="353"/>
    </location>
</feature>
<name>A0ABD2QCI7_9PLAT</name>
<dbReference type="SMART" id="SM01381">
    <property type="entry name" value="7TM_GPCR_Srsx"/>
    <property type="match status" value="1"/>
</dbReference>
<sequence length="510" mass="57669">MSNASPASLQELIFSGAVLIIIATITAVGNSLVILSVALVKKLQTPSNFLIVSLAVSDFLVSLLVMPYAIYYVLMSGRWKLGEVLCDLFTCFDVLLCTSSILNLCAISIDRYLAIIKPLQYASKRTPKRMFLMIFLVWILSALISIPPIFGFKNPFKDNECLVSKDLIYQIYATVMAFYVPLIVMIVLYIRILKLARRLAKADMKQNFATRSASDGLDMPASPCPSTRKYPIGVETQTSMLLPQDVKNRQALSAEERYPLPPSNLCRRKHPRPLHKLSSYTTLFTPDEDRVAFNTDVSLPFVDQSVDTVSQPIHSVSNNTSPVKTDHVERPQSPLVRSYTPDGTQISDPCERNNVSCPNMHMYRPKPGAFKQRPPWQSKKGYIGNSLNFAHLENSHQLLPMENEQPLEFFVGRRRSSALMNRLMNSKNKESYELSPNHQLKRPSFFSSDLSNRSRNASWISLRIPIKRKKSRLQGETKAIKTLGIIMGCFCLCWIPFFIIAVSLLYHMIT</sequence>
<evidence type="ECO:0000313" key="15">
    <source>
        <dbReference type="Proteomes" id="UP001626550"/>
    </source>
</evidence>
<evidence type="ECO:0000256" key="9">
    <source>
        <dbReference type="ARBA" id="ARBA00023224"/>
    </source>
</evidence>
<accession>A0ABD2QCI7</accession>
<dbReference type="PROSITE" id="PS00237">
    <property type="entry name" value="G_PROTEIN_RECEP_F1_1"/>
    <property type="match status" value="1"/>
</dbReference>
<dbReference type="Proteomes" id="UP001626550">
    <property type="component" value="Unassembled WGS sequence"/>
</dbReference>
<dbReference type="CDD" id="cd15329">
    <property type="entry name" value="7tmA_5-HT7"/>
    <property type="match status" value="1"/>
</dbReference>
<feature type="transmembrane region" description="Helical" evidence="12">
    <location>
        <begin position="49"/>
        <end position="75"/>
    </location>
</feature>
<dbReference type="EMBL" id="JBJKFK010000427">
    <property type="protein sequence ID" value="KAL3317113.1"/>
    <property type="molecule type" value="Genomic_DNA"/>
</dbReference>
<evidence type="ECO:0000256" key="2">
    <source>
        <dbReference type="ARBA" id="ARBA00022475"/>
    </source>
</evidence>
<gene>
    <name evidence="14" type="primary">HTR7_1</name>
    <name evidence="14" type="ORF">Ciccas_004230</name>
</gene>
<evidence type="ECO:0000256" key="10">
    <source>
        <dbReference type="RuleBase" id="RU000688"/>
    </source>
</evidence>
<organism evidence="14 15">
    <name type="scientific">Cichlidogyrus casuarinus</name>
    <dbReference type="NCBI Taxonomy" id="1844966"/>
    <lineage>
        <taxon>Eukaryota</taxon>
        <taxon>Metazoa</taxon>
        <taxon>Spiralia</taxon>
        <taxon>Lophotrochozoa</taxon>
        <taxon>Platyhelminthes</taxon>
        <taxon>Monogenea</taxon>
        <taxon>Monopisthocotylea</taxon>
        <taxon>Dactylogyridea</taxon>
        <taxon>Ancyrocephalidae</taxon>
        <taxon>Cichlidogyrus</taxon>
    </lineage>
</organism>
<evidence type="ECO:0000256" key="1">
    <source>
        <dbReference type="ARBA" id="ARBA00004651"/>
    </source>
</evidence>
<keyword evidence="5 10" id="KW-0297">G-protein coupled receptor</keyword>
<evidence type="ECO:0000256" key="7">
    <source>
        <dbReference type="ARBA" id="ARBA00023157"/>
    </source>
</evidence>
<keyword evidence="2" id="KW-1003">Cell membrane</keyword>
<feature type="compositionally biased region" description="Polar residues" evidence="11">
    <location>
        <begin position="341"/>
        <end position="353"/>
    </location>
</feature>
<evidence type="ECO:0000256" key="12">
    <source>
        <dbReference type="SAM" id="Phobius"/>
    </source>
</evidence>
<evidence type="ECO:0000256" key="3">
    <source>
        <dbReference type="ARBA" id="ARBA00022692"/>
    </source>
</evidence>
<evidence type="ECO:0000256" key="6">
    <source>
        <dbReference type="ARBA" id="ARBA00023136"/>
    </source>
</evidence>
<feature type="compositionally biased region" description="Polar residues" evidence="11">
    <location>
        <begin position="314"/>
        <end position="323"/>
    </location>
</feature>
<evidence type="ECO:0000256" key="11">
    <source>
        <dbReference type="SAM" id="MobiDB-lite"/>
    </source>
</evidence>
<keyword evidence="6 12" id="KW-0472">Membrane</keyword>
<dbReference type="Pfam" id="PF00001">
    <property type="entry name" value="7tm_1"/>
    <property type="match status" value="1"/>
</dbReference>
<evidence type="ECO:0000256" key="4">
    <source>
        <dbReference type="ARBA" id="ARBA00022989"/>
    </source>
</evidence>
<feature type="transmembrane region" description="Helical" evidence="12">
    <location>
        <begin position="482"/>
        <end position="509"/>
    </location>
</feature>
<dbReference type="GO" id="GO:0005886">
    <property type="term" value="C:plasma membrane"/>
    <property type="evidence" value="ECO:0007669"/>
    <property type="project" value="UniProtKB-SubCell"/>
</dbReference>
<keyword evidence="4 12" id="KW-1133">Transmembrane helix</keyword>
<evidence type="ECO:0000313" key="14">
    <source>
        <dbReference type="EMBL" id="KAL3317113.1"/>
    </source>
</evidence>
<dbReference type="PRINTS" id="PR00237">
    <property type="entry name" value="GPCRRHODOPSN"/>
</dbReference>
<keyword evidence="3 10" id="KW-0812">Transmembrane</keyword>
<keyword evidence="9 10" id="KW-0807">Transducer</keyword>